<dbReference type="EMBL" id="KQ982464">
    <property type="protein sequence ID" value="KYQ56125.1"/>
    <property type="molecule type" value="Genomic_DNA"/>
</dbReference>
<evidence type="ECO:0000313" key="1">
    <source>
        <dbReference type="EMBL" id="KYQ56125.1"/>
    </source>
</evidence>
<reference evidence="1" key="1">
    <citation type="submission" date="2015-09" db="EMBL/GenBank/DDBJ databases">
        <title>Trachymyrmex zeteki WGS genome.</title>
        <authorList>
            <person name="Nygaard S."/>
            <person name="Hu H."/>
            <person name="Boomsma J."/>
            <person name="Zhang G."/>
        </authorList>
    </citation>
    <scope>NUCLEOTIDE SEQUENCE [LARGE SCALE GENOMIC DNA]</scope>
    <source>
        <strain evidence="1">Tzet28-1</strain>
        <tissue evidence="1">Whole body</tissue>
    </source>
</reference>
<name>A0A151X6V9_9HYME</name>
<keyword evidence="2" id="KW-1185">Reference proteome</keyword>
<protein>
    <submittedName>
        <fullName evidence="1">Uncharacterized protein</fullName>
    </submittedName>
</protein>
<evidence type="ECO:0000313" key="2">
    <source>
        <dbReference type="Proteomes" id="UP000075809"/>
    </source>
</evidence>
<organism evidence="1 2">
    <name type="scientific">Mycetomoellerius zeteki</name>
    <dbReference type="NCBI Taxonomy" id="64791"/>
    <lineage>
        <taxon>Eukaryota</taxon>
        <taxon>Metazoa</taxon>
        <taxon>Ecdysozoa</taxon>
        <taxon>Arthropoda</taxon>
        <taxon>Hexapoda</taxon>
        <taxon>Insecta</taxon>
        <taxon>Pterygota</taxon>
        <taxon>Neoptera</taxon>
        <taxon>Endopterygota</taxon>
        <taxon>Hymenoptera</taxon>
        <taxon>Apocrita</taxon>
        <taxon>Aculeata</taxon>
        <taxon>Formicoidea</taxon>
        <taxon>Formicidae</taxon>
        <taxon>Myrmicinae</taxon>
        <taxon>Mycetomoellerius</taxon>
    </lineage>
</organism>
<proteinExistence type="predicted"/>
<dbReference type="Proteomes" id="UP000075809">
    <property type="component" value="Unassembled WGS sequence"/>
</dbReference>
<dbReference type="AlphaFoldDB" id="A0A151X6V9"/>
<sequence length="229" mass="26282">MSPTDKVLADNALGRIIARDSILNERAGTSAIWAAMNAKTKVGIGMKPKMRKKTKKRILPMAKRVIAVNDSKAARRQLEELQRHYRAMEQGRGLYLAPYKYRLYLSPYKRGQVVAAKKKNVEETIKMPSGAATNVQLDELARRNESDIVNLDDATVPGTHWVMYAKRNNRVVYIESFGKLRPSKELVRYFGNGVTTIEYDRMSYQTYNQSFCGQMCMRFLRTADVREFK</sequence>
<accession>A0A151X6V9</accession>
<gene>
    <name evidence="1" type="ORF">ALC60_04948</name>
</gene>